<protein>
    <submittedName>
        <fullName evidence="1">Uncharacterized protein</fullName>
    </submittedName>
</protein>
<reference evidence="1 2" key="1">
    <citation type="journal article" date="2024" name="Int. J. Syst. Evol. Microbiol.">
        <title>Paenibacillus hexagrammi sp. nov., a novel bacterium isolated from the gut content of Hexagrammos agrammus.</title>
        <authorList>
            <person name="Jung H.K."/>
            <person name="Kim D.G."/>
            <person name="Zin H."/>
            <person name="Park J."/>
            <person name="Jung H."/>
            <person name="Kim Y.O."/>
            <person name="Kong H.J."/>
            <person name="Kim J.W."/>
            <person name="Kim Y.S."/>
        </authorList>
    </citation>
    <scope>NUCLEOTIDE SEQUENCE [LARGE SCALE GENOMIC DNA]</scope>
    <source>
        <strain evidence="1 2">YPD9-1</strain>
    </source>
</reference>
<name>A0ABY3SSH5_9BACL</name>
<dbReference type="EMBL" id="CP090978">
    <property type="protein sequence ID" value="UJF35937.1"/>
    <property type="molecule type" value="Genomic_DNA"/>
</dbReference>
<accession>A0ABY3SSH5</accession>
<dbReference type="RefSeq" id="WP_235122493.1">
    <property type="nucleotide sequence ID" value="NZ_CP090978.1"/>
</dbReference>
<gene>
    <name evidence="1" type="ORF">L0M14_13145</name>
</gene>
<keyword evidence="2" id="KW-1185">Reference proteome</keyword>
<evidence type="ECO:0000313" key="2">
    <source>
        <dbReference type="Proteomes" id="UP001649230"/>
    </source>
</evidence>
<proteinExistence type="predicted"/>
<dbReference type="Proteomes" id="UP001649230">
    <property type="component" value="Chromosome"/>
</dbReference>
<sequence>MENSLTQMQTIGSEQLEARIVTVKVLLDSELEYYEVAKDNETGEHYLHFVYMHKHIAGGGEEETFHQLMPIDSDDVLGFIFGEQAYTYPDNWKRSFLRNGPDGFYIWFDPSHEEEHQEDEAIARELMLKLQQFRQGGKIDSDSVRKLLEDLDQT</sequence>
<organism evidence="1 2">
    <name type="scientific">Paenibacillus hexagrammi</name>
    <dbReference type="NCBI Taxonomy" id="2908839"/>
    <lineage>
        <taxon>Bacteria</taxon>
        <taxon>Bacillati</taxon>
        <taxon>Bacillota</taxon>
        <taxon>Bacilli</taxon>
        <taxon>Bacillales</taxon>
        <taxon>Paenibacillaceae</taxon>
        <taxon>Paenibacillus</taxon>
    </lineage>
</organism>
<evidence type="ECO:0000313" key="1">
    <source>
        <dbReference type="EMBL" id="UJF35937.1"/>
    </source>
</evidence>